<name>A0A2M6W374_9BACT</name>
<keyword evidence="1" id="KW-0540">Nuclease</keyword>
<feature type="non-terminal residue" evidence="1">
    <location>
        <position position="83"/>
    </location>
</feature>
<dbReference type="AlphaFoldDB" id="A0A2M6W374"/>
<reference evidence="2" key="1">
    <citation type="submission" date="2017-09" db="EMBL/GenBank/DDBJ databases">
        <title>Depth-based differentiation of microbial function through sediment-hosted aquifers and enrichment of novel symbionts in the deep terrestrial subsurface.</title>
        <authorList>
            <person name="Probst A.J."/>
            <person name="Ladd B."/>
            <person name="Jarett J.K."/>
            <person name="Geller-Mcgrath D.E."/>
            <person name="Sieber C.M.K."/>
            <person name="Emerson J.B."/>
            <person name="Anantharaman K."/>
            <person name="Thomas B.C."/>
            <person name="Malmstrom R."/>
            <person name="Stieglmeier M."/>
            <person name="Klingl A."/>
            <person name="Woyke T."/>
            <person name="Ryan C.M."/>
            <person name="Banfield J.F."/>
        </authorList>
    </citation>
    <scope>NUCLEOTIDE SEQUENCE [LARGE SCALE GENOMIC DNA]</scope>
</reference>
<keyword evidence="1" id="KW-0378">Hydrolase</keyword>
<sequence length="83" mass="9998">MENTFEKILKDGERKGYFRVLNDGAKIEYLPSGHKENLNDPEEKVRAEYYFDLLEKYHYPVKRIELETEMPDRTPERYADIVI</sequence>
<proteinExistence type="predicted"/>
<evidence type="ECO:0000313" key="2">
    <source>
        <dbReference type="Proteomes" id="UP000231183"/>
    </source>
</evidence>
<dbReference type="GO" id="GO:0004519">
    <property type="term" value="F:endonuclease activity"/>
    <property type="evidence" value="ECO:0007669"/>
    <property type="project" value="UniProtKB-KW"/>
</dbReference>
<protein>
    <submittedName>
        <fullName evidence="1">Type I restriction endonuclease subunit M</fullName>
    </submittedName>
</protein>
<accession>A0A2M6W374</accession>
<evidence type="ECO:0000313" key="1">
    <source>
        <dbReference type="EMBL" id="PIT87253.1"/>
    </source>
</evidence>
<comment type="caution">
    <text evidence="1">The sequence shown here is derived from an EMBL/GenBank/DDBJ whole genome shotgun (WGS) entry which is preliminary data.</text>
</comment>
<dbReference type="EMBL" id="PFBX01000045">
    <property type="protein sequence ID" value="PIT87253.1"/>
    <property type="molecule type" value="Genomic_DNA"/>
</dbReference>
<keyword evidence="1" id="KW-0255">Endonuclease</keyword>
<organism evidence="1 2">
    <name type="scientific">Candidatus Magasanikbacteria bacterium CG10_big_fil_rev_8_21_14_0_10_40_10</name>
    <dbReference type="NCBI Taxonomy" id="1974648"/>
    <lineage>
        <taxon>Bacteria</taxon>
        <taxon>Candidatus Magasanikiibacteriota</taxon>
    </lineage>
</organism>
<gene>
    <name evidence="1" type="ORF">COU31_04125</name>
</gene>
<dbReference type="Proteomes" id="UP000231183">
    <property type="component" value="Unassembled WGS sequence"/>
</dbReference>